<proteinExistence type="predicted"/>
<protein>
    <submittedName>
        <fullName evidence="1">Uncharacterized protein</fullName>
    </submittedName>
</protein>
<reference evidence="1" key="1">
    <citation type="submission" date="2022-01" db="EMBL/GenBank/DDBJ databases">
        <authorList>
            <person name="King R."/>
        </authorList>
    </citation>
    <scope>NUCLEOTIDE SEQUENCE</scope>
</reference>
<dbReference type="AlphaFoldDB" id="A0A9P0HJN2"/>
<gene>
    <name evidence="1" type="ORF">NEZAVI_LOCUS12374</name>
</gene>
<dbReference type="EMBL" id="OV725081">
    <property type="protein sequence ID" value="CAH1403845.1"/>
    <property type="molecule type" value="Genomic_DNA"/>
</dbReference>
<sequence>MWAPCHPSVEEAKACRWTSRVEPQFASVVVNSSWNSRFQHNIFLDPMHSCFQLVLLRVFFFPSPRRHPEVGPWPRSVERTSERLIARPVARAGQQVGDFIKTVLARELILPTEDNSVTRAYPPGGSLSLPLRREKKGSVWRLQDKHFSSMDLFIKQYPSMSSKRAPPAFTGRIGWTRLCSQADQHILHMSSTCCRGSHYCLYAV</sequence>
<keyword evidence="2" id="KW-1185">Reference proteome</keyword>
<dbReference type="Proteomes" id="UP001152798">
    <property type="component" value="Chromosome 5"/>
</dbReference>
<evidence type="ECO:0000313" key="1">
    <source>
        <dbReference type="EMBL" id="CAH1403845.1"/>
    </source>
</evidence>
<organism evidence="1 2">
    <name type="scientific">Nezara viridula</name>
    <name type="common">Southern green stink bug</name>
    <name type="synonym">Cimex viridulus</name>
    <dbReference type="NCBI Taxonomy" id="85310"/>
    <lineage>
        <taxon>Eukaryota</taxon>
        <taxon>Metazoa</taxon>
        <taxon>Ecdysozoa</taxon>
        <taxon>Arthropoda</taxon>
        <taxon>Hexapoda</taxon>
        <taxon>Insecta</taxon>
        <taxon>Pterygota</taxon>
        <taxon>Neoptera</taxon>
        <taxon>Paraneoptera</taxon>
        <taxon>Hemiptera</taxon>
        <taxon>Heteroptera</taxon>
        <taxon>Panheteroptera</taxon>
        <taxon>Pentatomomorpha</taxon>
        <taxon>Pentatomoidea</taxon>
        <taxon>Pentatomidae</taxon>
        <taxon>Pentatominae</taxon>
        <taxon>Nezara</taxon>
    </lineage>
</organism>
<accession>A0A9P0HJN2</accession>
<name>A0A9P0HJN2_NEZVI</name>
<evidence type="ECO:0000313" key="2">
    <source>
        <dbReference type="Proteomes" id="UP001152798"/>
    </source>
</evidence>